<proteinExistence type="predicted"/>
<evidence type="ECO:0008006" key="3">
    <source>
        <dbReference type="Google" id="ProtNLM"/>
    </source>
</evidence>
<reference evidence="1 2" key="1">
    <citation type="submission" date="2018-10" db="EMBL/GenBank/DDBJ databases">
        <title>Sequencing the genomes of 1000 actinobacteria strains.</title>
        <authorList>
            <person name="Klenk H.-P."/>
        </authorList>
    </citation>
    <scope>NUCLEOTIDE SEQUENCE [LARGE SCALE GENOMIC DNA]</scope>
    <source>
        <strain evidence="1 2">DSM 43800</strain>
    </source>
</reference>
<protein>
    <recommendedName>
        <fullName evidence="3">IrrE N-terminal-like domain-containing protein</fullName>
    </recommendedName>
</protein>
<organism evidence="1 2">
    <name type="scientific">Saccharothrix australiensis</name>
    <dbReference type="NCBI Taxonomy" id="2072"/>
    <lineage>
        <taxon>Bacteria</taxon>
        <taxon>Bacillati</taxon>
        <taxon>Actinomycetota</taxon>
        <taxon>Actinomycetes</taxon>
        <taxon>Pseudonocardiales</taxon>
        <taxon>Pseudonocardiaceae</taxon>
        <taxon>Saccharothrix</taxon>
    </lineage>
</organism>
<evidence type="ECO:0000313" key="2">
    <source>
        <dbReference type="Proteomes" id="UP000282084"/>
    </source>
</evidence>
<sequence>MSAQLRRLRRRCEAIARRLPLRTPFDARDLCRRVAEQRGRPIHLVPITGTSEAHGLWLGTDTADVILYEDATALPHQEHIILHELSHLLCGHYRGADLPAGDLRVLVPTLDPKTIRRMLGRTTYVAAEEQEAELLASIIRQHAEGTRTRHPEPHAINDRLRAVFAWEQAADG</sequence>
<name>A0A495W1U2_9PSEU</name>
<accession>A0A495W1U2</accession>
<gene>
    <name evidence="1" type="ORF">C8E97_3333</name>
</gene>
<evidence type="ECO:0000313" key="1">
    <source>
        <dbReference type="EMBL" id="RKT54685.1"/>
    </source>
</evidence>
<dbReference type="EMBL" id="RBXO01000001">
    <property type="protein sequence ID" value="RKT54685.1"/>
    <property type="molecule type" value="Genomic_DNA"/>
</dbReference>
<dbReference type="Proteomes" id="UP000282084">
    <property type="component" value="Unassembled WGS sequence"/>
</dbReference>
<keyword evidence="2" id="KW-1185">Reference proteome</keyword>
<comment type="caution">
    <text evidence="1">The sequence shown here is derived from an EMBL/GenBank/DDBJ whole genome shotgun (WGS) entry which is preliminary data.</text>
</comment>
<dbReference type="AlphaFoldDB" id="A0A495W1U2"/>